<proteinExistence type="predicted"/>
<evidence type="ECO:0000256" key="3">
    <source>
        <dbReference type="ARBA" id="ARBA00022692"/>
    </source>
</evidence>
<evidence type="ECO:0000256" key="4">
    <source>
        <dbReference type="ARBA" id="ARBA00022989"/>
    </source>
</evidence>
<keyword evidence="4 6" id="KW-1133">Transmembrane helix</keyword>
<feature type="transmembrane region" description="Helical" evidence="6">
    <location>
        <begin position="134"/>
        <end position="156"/>
    </location>
</feature>
<feature type="transmembrane region" description="Helical" evidence="6">
    <location>
        <begin position="376"/>
        <end position="396"/>
    </location>
</feature>
<feature type="transmembrane region" description="Helical" evidence="6">
    <location>
        <begin position="345"/>
        <end position="369"/>
    </location>
</feature>
<sequence>MFNSINQLRFFVDELIFSKAFQKTGVVFTGNIIASGFSLITILLLSRTLGPETFGMLSLVGSVIILMVSLTDLGIAVGISKFVVPLNDKSSKKAVSYFRTAFWIEILLGFATILVGLIFLDSIVYWLGGIQIKGPLVLGFIIAGILSFYAYIPIVLQALQKFWTITFLNVFSNLLKLIIVATLFYTGYLTLWNALYVNLFAALTILLVGLLVIPRFFLKKINWREDVSSAAKLFSFTKWLAISYGLNAVASRLDILLLSHFRSSAEVGHYALAFQLSSSLPLLLGAVSTVLIPKVSAYKTQDQLGKYILKNAKSALLIIPLAFIGMIIAPWVIQAFFGSKFVSSVPVLQILILNYSLILIVNPVSYVLYALEKQYLLTFMNAVTLITLFAMQIFLIPNLGGIGAALALLFNTIIAILILTPILILFFKQGKIRI</sequence>
<dbReference type="PANTHER" id="PTHR30250:SF11">
    <property type="entry name" value="O-ANTIGEN TRANSPORTER-RELATED"/>
    <property type="match status" value="1"/>
</dbReference>
<feature type="transmembrane region" description="Helical" evidence="6">
    <location>
        <begin position="270"/>
        <end position="293"/>
    </location>
</feature>
<feature type="transmembrane region" description="Helical" evidence="6">
    <location>
        <begin position="168"/>
        <end position="188"/>
    </location>
</feature>
<keyword evidence="5 6" id="KW-0472">Membrane</keyword>
<protein>
    <recommendedName>
        <fullName evidence="9">Polysaccharide biosynthesis protein C-terminal domain-containing protein</fullName>
    </recommendedName>
</protein>
<dbReference type="AlphaFoldDB" id="A0A1F5ITK1"/>
<keyword evidence="2" id="KW-1003">Cell membrane</keyword>
<dbReference type="PANTHER" id="PTHR30250">
    <property type="entry name" value="PST FAMILY PREDICTED COLANIC ACID TRANSPORTER"/>
    <property type="match status" value="1"/>
</dbReference>
<feature type="transmembrane region" description="Helical" evidence="6">
    <location>
        <begin position="194"/>
        <end position="218"/>
    </location>
</feature>
<evidence type="ECO:0000256" key="1">
    <source>
        <dbReference type="ARBA" id="ARBA00004651"/>
    </source>
</evidence>
<dbReference type="EMBL" id="MFCR01000002">
    <property type="protein sequence ID" value="OGE19669.1"/>
    <property type="molecule type" value="Genomic_DNA"/>
</dbReference>
<reference evidence="7 8" key="1">
    <citation type="journal article" date="2016" name="Nat. Commun.">
        <title>Thousands of microbial genomes shed light on interconnected biogeochemical processes in an aquifer system.</title>
        <authorList>
            <person name="Anantharaman K."/>
            <person name="Brown C.T."/>
            <person name="Hug L.A."/>
            <person name="Sharon I."/>
            <person name="Castelle C.J."/>
            <person name="Probst A.J."/>
            <person name="Thomas B.C."/>
            <person name="Singh A."/>
            <person name="Wilkins M.J."/>
            <person name="Karaoz U."/>
            <person name="Brodie E.L."/>
            <person name="Williams K.H."/>
            <person name="Hubbard S.S."/>
            <person name="Banfield J.F."/>
        </authorList>
    </citation>
    <scope>NUCLEOTIDE SEQUENCE [LARGE SCALE GENOMIC DNA]</scope>
</reference>
<evidence type="ECO:0008006" key="9">
    <source>
        <dbReference type="Google" id="ProtNLM"/>
    </source>
</evidence>
<gene>
    <name evidence="7" type="ORF">A2871_03350</name>
</gene>
<dbReference type="Pfam" id="PF01943">
    <property type="entry name" value="Polysacc_synt"/>
    <property type="match status" value="1"/>
</dbReference>
<comment type="caution">
    <text evidence="7">The sequence shown here is derived from an EMBL/GenBank/DDBJ whole genome shotgun (WGS) entry which is preliminary data.</text>
</comment>
<dbReference type="InterPro" id="IPR050833">
    <property type="entry name" value="Poly_Biosynth_Transport"/>
</dbReference>
<feature type="transmembrane region" description="Helical" evidence="6">
    <location>
        <begin position="239"/>
        <end position="258"/>
    </location>
</feature>
<dbReference type="InterPro" id="IPR002797">
    <property type="entry name" value="Polysacc_synth"/>
</dbReference>
<name>A0A1F5ITK1_9BACT</name>
<feature type="transmembrane region" description="Helical" evidence="6">
    <location>
        <begin position="25"/>
        <end position="45"/>
    </location>
</feature>
<dbReference type="GO" id="GO:0005886">
    <property type="term" value="C:plasma membrane"/>
    <property type="evidence" value="ECO:0007669"/>
    <property type="project" value="UniProtKB-SubCell"/>
</dbReference>
<organism evidence="7 8">
    <name type="scientific">Candidatus Daviesbacteria bacterium RIFCSPHIGHO2_01_FULL_41_23</name>
    <dbReference type="NCBI Taxonomy" id="1797764"/>
    <lineage>
        <taxon>Bacteria</taxon>
        <taxon>Candidatus Daviesiibacteriota</taxon>
    </lineage>
</organism>
<feature type="transmembrane region" description="Helical" evidence="6">
    <location>
        <begin position="57"/>
        <end position="79"/>
    </location>
</feature>
<evidence type="ECO:0000313" key="8">
    <source>
        <dbReference type="Proteomes" id="UP000176336"/>
    </source>
</evidence>
<dbReference type="Proteomes" id="UP000176336">
    <property type="component" value="Unassembled WGS sequence"/>
</dbReference>
<evidence type="ECO:0000256" key="6">
    <source>
        <dbReference type="SAM" id="Phobius"/>
    </source>
</evidence>
<keyword evidence="3 6" id="KW-0812">Transmembrane</keyword>
<evidence type="ECO:0000256" key="5">
    <source>
        <dbReference type="ARBA" id="ARBA00023136"/>
    </source>
</evidence>
<feature type="transmembrane region" description="Helical" evidence="6">
    <location>
        <begin position="100"/>
        <end position="128"/>
    </location>
</feature>
<evidence type="ECO:0000313" key="7">
    <source>
        <dbReference type="EMBL" id="OGE19669.1"/>
    </source>
</evidence>
<feature type="transmembrane region" description="Helical" evidence="6">
    <location>
        <begin position="402"/>
        <end position="427"/>
    </location>
</feature>
<accession>A0A1F5ITK1</accession>
<comment type="subcellular location">
    <subcellularLocation>
        <location evidence="1">Cell membrane</location>
        <topology evidence="1">Multi-pass membrane protein</topology>
    </subcellularLocation>
</comment>
<evidence type="ECO:0000256" key="2">
    <source>
        <dbReference type="ARBA" id="ARBA00022475"/>
    </source>
</evidence>
<feature type="transmembrane region" description="Helical" evidence="6">
    <location>
        <begin position="314"/>
        <end position="333"/>
    </location>
</feature>